<dbReference type="EMBL" id="ARXZ02000131">
    <property type="protein sequence ID" value="ERH96372.1"/>
    <property type="molecule type" value="Genomic_DNA"/>
</dbReference>
<accession>A0AAN4HB11</accession>
<gene>
    <name evidence="1" type="ORF">BTCBT_007499</name>
</gene>
<comment type="caution">
    <text evidence="1">The sequence shown here is derived from an EMBL/GenBank/DDBJ whole genome shotgun (WGS) entry which is preliminary data.</text>
</comment>
<name>A0AAN4HB11_BACTU</name>
<sequence>MDSDTWVDPLSTHMSMLSLDPAGGGSKWAFDEWEEEGIGPPRVRFIKDHHLGFIFKVSSVGPDPMGSPPDLEPEYAHELMPFNFPMGTTCLSLDLLDSNPMKDPTVEIEV</sequence>
<dbReference type="Proteomes" id="UP000013487">
    <property type="component" value="Unassembled WGS sequence"/>
</dbReference>
<evidence type="ECO:0000313" key="2">
    <source>
        <dbReference type="Proteomes" id="UP000013487"/>
    </source>
</evidence>
<protein>
    <submittedName>
        <fullName evidence="1">Uncharacterized protein</fullName>
    </submittedName>
</protein>
<organism evidence="1 2">
    <name type="scientific">Bacillus thuringiensis T01-328</name>
    <dbReference type="NCBI Taxonomy" id="1324966"/>
    <lineage>
        <taxon>Bacteria</taxon>
        <taxon>Bacillati</taxon>
        <taxon>Bacillota</taxon>
        <taxon>Bacilli</taxon>
        <taxon>Bacillales</taxon>
        <taxon>Bacillaceae</taxon>
        <taxon>Bacillus</taxon>
        <taxon>Bacillus cereus group</taxon>
    </lineage>
</organism>
<evidence type="ECO:0000313" key="1">
    <source>
        <dbReference type="EMBL" id="ERH96372.1"/>
    </source>
</evidence>
<reference evidence="1 2" key="1">
    <citation type="journal article" date="2013" name="Genome Announc.">
        <title>Draft Genome Sequence of Bacillus thuringiensis var. thuringiensis Strain T01-328, a Brazilian Isolate That Produces a Soluble Pesticide Protein, Cry1Ia.</title>
        <authorList>
            <person name="Varani A.M."/>
            <person name="Lemos M.V."/>
            <person name="Fernandes C.C."/>
            <person name="Lemos E.G."/>
            <person name="Alves E.C."/>
            <person name="Desiderio J.A."/>
        </authorList>
    </citation>
    <scope>NUCLEOTIDE SEQUENCE [LARGE SCALE GENOMIC DNA]</scope>
    <source>
        <strain evidence="1 2">T01-328</strain>
    </source>
</reference>
<dbReference type="AlphaFoldDB" id="A0AAN4HB11"/>
<proteinExistence type="predicted"/>